<organism evidence="3 4">
    <name type="scientific">Yaniella flava</name>
    <dbReference type="NCBI Taxonomy" id="287930"/>
    <lineage>
        <taxon>Bacteria</taxon>
        <taxon>Bacillati</taxon>
        <taxon>Actinomycetota</taxon>
        <taxon>Actinomycetes</taxon>
        <taxon>Micrococcales</taxon>
        <taxon>Micrococcaceae</taxon>
        <taxon>Yaniella</taxon>
    </lineage>
</organism>
<feature type="region of interest" description="Disordered" evidence="1">
    <location>
        <begin position="153"/>
        <end position="173"/>
    </location>
</feature>
<sequence>MNAEQPNATEEVTEEVTETNFEAEGDHAADYIEELLDIADLDGDIDIEVRNDRTYLSVLVPEGAESIDGLIGKDGKTLDALQELTRLAVLSSTGERSRLILDIGQHRAQRADSLRDQARESINKVQESGDVEHMKPMSPYERKIVHDVVAEAGLHSESEGEGPRRHVVISPGE</sequence>
<dbReference type="InterPro" id="IPR036867">
    <property type="entry name" value="R3H_dom_sf"/>
</dbReference>
<feature type="compositionally biased region" description="Basic and acidic residues" evidence="1">
    <location>
        <begin position="153"/>
        <end position="164"/>
    </location>
</feature>
<dbReference type="InterPro" id="IPR015946">
    <property type="entry name" value="KH_dom-like_a/b"/>
</dbReference>
<dbReference type="InterPro" id="IPR039247">
    <property type="entry name" value="KhpB"/>
</dbReference>
<dbReference type="PROSITE" id="PS51061">
    <property type="entry name" value="R3H"/>
    <property type="match status" value="1"/>
</dbReference>
<reference evidence="3 4" key="1">
    <citation type="journal article" date="2019" name="Int. J. Syst. Evol. Microbiol.">
        <title>The Global Catalogue of Microorganisms (GCM) 10K type strain sequencing project: providing services to taxonomists for standard genome sequencing and annotation.</title>
        <authorList>
            <consortium name="The Broad Institute Genomics Platform"/>
            <consortium name="The Broad Institute Genome Sequencing Center for Infectious Disease"/>
            <person name="Wu L."/>
            <person name="Ma J."/>
        </authorList>
    </citation>
    <scope>NUCLEOTIDE SEQUENCE [LARGE SCALE GENOMIC DNA]</scope>
    <source>
        <strain evidence="3 4">JCM 13595</strain>
    </source>
</reference>
<accession>A0ABN2UFH2</accession>
<evidence type="ECO:0000259" key="2">
    <source>
        <dbReference type="PROSITE" id="PS51061"/>
    </source>
</evidence>
<proteinExistence type="predicted"/>
<dbReference type="EMBL" id="BAAAMN010000022">
    <property type="protein sequence ID" value="GAA2034715.1"/>
    <property type="molecule type" value="Genomic_DNA"/>
</dbReference>
<dbReference type="Proteomes" id="UP001501461">
    <property type="component" value="Unassembled WGS sequence"/>
</dbReference>
<dbReference type="PANTHER" id="PTHR35800:SF1">
    <property type="entry name" value="RNA-BINDING PROTEIN KHPB"/>
    <property type="match status" value="1"/>
</dbReference>
<dbReference type="RefSeq" id="WP_343956991.1">
    <property type="nucleotide sequence ID" value="NZ_BAAAMN010000022.1"/>
</dbReference>
<protein>
    <submittedName>
        <fullName evidence="3">Single-stranded DNA-binding protein</fullName>
    </submittedName>
</protein>
<dbReference type="SMART" id="SM00393">
    <property type="entry name" value="R3H"/>
    <property type="match status" value="1"/>
</dbReference>
<name>A0ABN2UFH2_9MICC</name>
<comment type="caution">
    <text evidence="3">The sequence shown here is derived from an EMBL/GenBank/DDBJ whole genome shotgun (WGS) entry which is preliminary data.</text>
</comment>
<dbReference type="SUPFAM" id="SSF82708">
    <property type="entry name" value="R3H domain"/>
    <property type="match status" value="1"/>
</dbReference>
<dbReference type="PANTHER" id="PTHR35800">
    <property type="entry name" value="PROTEIN JAG"/>
    <property type="match status" value="1"/>
</dbReference>
<feature type="domain" description="R3H" evidence="2">
    <location>
        <begin position="108"/>
        <end position="173"/>
    </location>
</feature>
<dbReference type="InterPro" id="IPR034079">
    <property type="entry name" value="R3H_KhpB"/>
</dbReference>
<evidence type="ECO:0000313" key="4">
    <source>
        <dbReference type="Proteomes" id="UP001501461"/>
    </source>
</evidence>
<dbReference type="Pfam" id="PF01424">
    <property type="entry name" value="R3H"/>
    <property type="match status" value="1"/>
</dbReference>
<dbReference type="Gene3D" id="3.30.300.20">
    <property type="match status" value="1"/>
</dbReference>
<dbReference type="InterPro" id="IPR001374">
    <property type="entry name" value="R3H_dom"/>
</dbReference>
<keyword evidence="4" id="KW-1185">Reference proteome</keyword>
<keyword evidence="3" id="KW-0238">DNA-binding</keyword>
<gene>
    <name evidence="3" type="ORF">GCM10009720_14190</name>
</gene>
<dbReference type="Gene3D" id="3.30.1370.50">
    <property type="entry name" value="R3H-like domain"/>
    <property type="match status" value="1"/>
</dbReference>
<dbReference type="GO" id="GO:0003677">
    <property type="term" value="F:DNA binding"/>
    <property type="evidence" value="ECO:0007669"/>
    <property type="project" value="UniProtKB-KW"/>
</dbReference>
<evidence type="ECO:0000256" key="1">
    <source>
        <dbReference type="SAM" id="MobiDB-lite"/>
    </source>
</evidence>
<evidence type="ECO:0000313" key="3">
    <source>
        <dbReference type="EMBL" id="GAA2034715.1"/>
    </source>
</evidence>
<dbReference type="CDD" id="cd02644">
    <property type="entry name" value="R3H_jag"/>
    <property type="match status" value="1"/>
</dbReference>